<feature type="signal peptide" evidence="2">
    <location>
        <begin position="1"/>
        <end position="19"/>
    </location>
</feature>
<dbReference type="OrthoDB" id="3362246at2759"/>
<gene>
    <name evidence="3" type="ORF">BDQ12DRAFT_680711</name>
</gene>
<proteinExistence type="predicted"/>
<dbReference type="STRING" id="68775.A0A5C3M4T1"/>
<reference evidence="3 4" key="1">
    <citation type="journal article" date="2019" name="Nat. Ecol. Evol.">
        <title>Megaphylogeny resolves global patterns of mushroom evolution.</title>
        <authorList>
            <person name="Varga T."/>
            <person name="Krizsan K."/>
            <person name="Foldi C."/>
            <person name="Dima B."/>
            <person name="Sanchez-Garcia M."/>
            <person name="Sanchez-Ramirez S."/>
            <person name="Szollosi G.J."/>
            <person name="Szarkandi J.G."/>
            <person name="Papp V."/>
            <person name="Albert L."/>
            <person name="Andreopoulos W."/>
            <person name="Angelini C."/>
            <person name="Antonin V."/>
            <person name="Barry K.W."/>
            <person name="Bougher N.L."/>
            <person name="Buchanan P."/>
            <person name="Buyck B."/>
            <person name="Bense V."/>
            <person name="Catcheside P."/>
            <person name="Chovatia M."/>
            <person name="Cooper J."/>
            <person name="Damon W."/>
            <person name="Desjardin D."/>
            <person name="Finy P."/>
            <person name="Geml J."/>
            <person name="Haridas S."/>
            <person name="Hughes K."/>
            <person name="Justo A."/>
            <person name="Karasinski D."/>
            <person name="Kautmanova I."/>
            <person name="Kiss B."/>
            <person name="Kocsube S."/>
            <person name="Kotiranta H."/>
            <person name="LaButti K.M."/>
            <person name="Lechner B.E."/>
            <person name="Liimatainen K."/>
            <person name="Lipzen A."/>
            <person name="Lukacs Z."/>
            <person name="Mihaltcheva S."/>
            <person name="Morgado L.N."/>
            <person name="Niskanen T."/>
            <person name="Noordeloos M.E."/>
            <person name="Ohm R.A."/>
            <person name="Ortiz-Santana B."/>
            <person name="Ovrebo C."/>
            <person name="Racz N."/>
            <person name="Riley R."/>
            <person name="Savchenko A."/>
            <person name="Shiryaev A."/>
            <person name="Soop K."/>
            <person name="Spirin V."/>
            <person name="Szebenyi C."/>
            <person name="Tomsovsky M."/>
            <person name="Tulloss R.E."/>
            <person name="Uehling J."/>
            <person name="Grigoriev I.V."/>
            <person name="Vagvolgyi C."/>
            <person name="Papp T."/>
            <person name="Martin F.M."/>
            <person name="Miettinen O."/>
            <person name="Hibbett D.S."/>
            <person name="Nagy L.G."/>
        </authorList>
    </citation>
    <scope>NUCLEOTIDE SEQUENCE [LARGE SCALE GENOMIC DNA]</scope>
    <source>
        <strain evidence="3 4">CBS 166.37</strain>
    </source>
</reference>
<keyword evidence="2" id="KW-0732">Signal</keyword>
<evidence type="ECO:0000313" key="4">
    <source>
        <dbReference type="Proteomes" id="UP000308652"/>
    </source>
</evidence>
<feature type="chain" id="PRO_5022857527" description="Ser-Thr-rich glycosyl-phosphatidyl-inositol-anchored membrane family-domain-containing protein" evidence="2">
    <location>
        <begin position="20"/>
        <end position="213"/>
    </location>
</feature>
<feature type="region of interest" description="Disordered" evidence="1">
    <location>
        <begin position="111"/>
        <end position="133"/>
    </location>
</feature>
<dbReference type="PANTHER" id="PTHR37487">
    <property type="entry name" value="CHROMOSOME 1, WHOLE GENOME SHOTGUN SEQUENCE"/>
    <property type="match status" value="1"/>
</dbReference>
<evidence type="ECO:0008006" key="5">
    <source>
        <dbReference type="Google" id="ProtNLM"/>
    </source>
</evidence>
<feature type="compositionally biased region" description="Low complexity" evidence="1">
    <location>
        <begin position="160"/>
        <end position="181"/>
    </location>
</feature>
<evidence type="ECO:0000313" key="3">
    <source>
        <dbReference type="EMBL" id="TFK40310.1"/>
    </source>
</evidence>
<organism evidence="3 4">
    <name type="scientific">Crucibulum laeve</name>
    <dbReference type="NCBI Taxonomy" id="68775"/>
    <lineage>
        <taxon>Eukaryota</taxon>
        <taxon>Fungi</taxon>
        <taxon>Dikarya</taxon>
        <taxon>Basidiomycota</taxon>
        <taxon>Agaricomycotina</taxon>
        <taxon>Agaricomycetes</taxon>
        <taxon>Agaricomycetidae</taxon>
        <taxon>Agaricales</taxon>
        <taxon>Agaricineae</taxon>
        <taxon>Nidulariaceae</taxon>
        <taxon>Crucibulum</taxon>
    </lineage>
</organism>
<sequence length="213" mass="21206">MKFFATAITLVPFLLRIASMTINTPTSVVLCQPVLFTWSDGVAPFYLSLIPGGKVSAPALVSFDPLSTNTKTWNVNLPAGTTITAALKDSTGAQAFSDVVTVQPSSDSSCVSASTSSANADDTAPPASSAASSSIEGTLAGTSAAPAVVSSVSHVVDQTTSTTSAPHVASSNSPVVPASTSGSQTPKLNGSSRSSALSYTAAVLAAAVGAVFF</sequence>
<dbReference type="Proteomes" id="UP000308652">
    <property type="component" value="Unassembled WGS sequence"/>
</dbReference>
<accession>A0A5C3M4T1</accession>
<feature type="region of interest" description="Disordered" evidence="1">
    <location>
        <begin position="160"/>
        <end position="193"/>
    </location>
</feature>
<protein>
    <recommendedName>
        <fullName evidence="5">Ser-Thr-rich glycosyl-phosphatidyl-inositol-anchored membrane family-domain-containing protein</fullName>
    </recommendedName>
</protein>
<keyword evidence="4" id="KW-1185">Reference proteome</keyword>
<dbReference type="PANTHER" id="PTHR37487:SF2">
    <property type="entry name" value="EXPRESSED PROTEIN"/>
    <property type="match status" value="1"/>
</dbReference>
<feature type="compositionally biased region" description="Polar residues" evidence="1">
    <location>
        <begin position="182"/>
        <end position="193"/>
    </location>
</feature>
<evidence type="ECO:0000256" key="1">
    <source>
        <dbReference type="SAM" id="MobiDB-lite"/>
    </source>
</evidence>
<dbReference type="EMBL" id="ML213597">
    <property type="protein sequence ID" value="TFK40310.1"/>
    <property type="molecule type" value="Genomic_DNA"/>
</dbReference>
<name>A0A5C3M4T1_9AGAR</name>
<evidence type="ECO:0000256" key="2">
    <source>
        <dbReference type="SAM" id="SignalP"/>
    </source>
</evidence>
<dbReference type="AlphaFoldDB" id="A0A5C3M4T1"/>